<name>A0A7H9AYF0_ZYGMR</name>
<dbReference type="Proteomes" id="UP000509704">
    <property type="component" value="Chromosome 2"/>
</dbReference>
<dbReference type="Gene3D" id="1.20.120.1010">
    <property type="match status" value="1"/>
</dbReference>
<comment type="similarity">
    <text evidence="3">Belongs to the NSE2 family.</text>
</comment>
<organism evidence="12 13">
    <name type="scientific">Zygotorulaspora mrakii</name>
    <name type="common">Zygosaccharomyces mrakii</name>
    <dbReference type="NCBI Taxonomy" id="42260"/>
    <lineage>
        <taxon>Eukaryota</taxon>
        <taxon>Fungi</taxon>
        <taxon>Dikarya</taxon>
        <taxon>Ascomycota</taxon>
        <taxon>Saccharomycotina</taxon>
        <taxon>Saccharomycetes</taxon>
        <taxon>Saccharomycetales</taxon>
        <taxon>Saccharomycetaceae</taxon>
        <taxon>Zygotorulaspora</taxon>
    </lineage>
</organism>
<keyword evidence="13" id="KW-1185">Reference proteome</keyword>
<dbReference type="UniPathway" id="UPA00886"/>
<dbReference type="Pfam" id="PF22326">
    <property type="entry name" value="MMS21_N"/>
    <property type="match status" value="1"/>
</dbReference>
<dbReference type="GO" id="GO:0008270">
    <property type="term" value="F:zinc ion binding"/>
    <property type="evidence" value="ECO:0007669"/>
    <property type="project" value="UniProtKB-KW"/>
</dbReference>
<dbReference type="CDD" id="cd16651">
    <property type="entry name" value="SPL-RING_NSE2"/>
    <property type="match status" value="1"/>
</dbReference>
<dbReference type="Gene3D" id="3.30.40.10">
    <property type="entry name" value="Zinc/RING finger domain, C3HC4 (zinc finger)"/>
    <property type="match status" value="1"/>
</dbReference>
<comment type="pathway">
    <text evidence="2">Protein modification; protein sumoylation.</text>
</comment>
<dbReference type="EMBL" id="CP058605">
    <property type="protein sequence ID" value="QLG71341.1"/>
    <property type="molecule type" value="Genomic_DNA"/>
</dbReference>
<evidence type="ECO:0000259" key="11">
    <source>
        <dbReference type="PROSITE" id="PS51044"/>
    </source>
</evidence>
<dbReference type="PANTHER" id="PTHR21330">
    <property type="entry name" value="E3 SUMO-PROTEIN LIGASE NSE2"/>
    <property type="match status" value="1"/>
</dbReference>
<keyword evidence="8" id="KW-0862">Zinc</keyword>
<dbReference type="PROSITE" id="PS51044">
    <property type="entry name" value="ZF_SP_RING"/>
    <property type="match status" value="1"/>
</dbReference>
<keyword evidence="4" id="KW-0808">Transferase</keyword>
<keyword evidence="6 10" id="KW-0863">Zinc-finger</keyword>
<sequence length="263" mass="29810">MSSYPASLPLHPHARPLLHRIHTKDLSSVYENAKRQLLETFNLLIEDPRTENVQDHIGLLLRNYQQLQKFEAQSKSLASSLQVSKNDYITESEKYEPISLDTWDSHKNGSIPNPPTLFGIFESSSISNDEPSNQLSNDDGILKALPFIWRDPTCIIPDQNSAAAEDDLQIEGGKIELICPITYKTFENPMISTKCSHVFDKEGLIIYFNDQDTRDCPQGGCSQKLKLTDFVPDLTMKLRCKIAKFQQHLQSSSSTNQQELDII</sequence>
<evidence type="ECO:0000313" key="12">
    <source>
        <dbReference type="EMBL" id="QLG71341.1"/>
    </source>
</evidence>
<evidence type="ECO:0000313" key="13">
    <source>
        <dbReference type="Proteomes" id="UP000509704"/>
    </source>
</evidence>
<evidence type="ECO:0000256" key="1">
    <source>
        <dbReference type="ARBA" id="ARBA00004123"/>
    </source>
</evidence>
<dbReference type="InterPro" id="IPR003613">
    <property type="entry name" value="Ubox_domain"/>
</dbReference>
<gene>
    <name evidence="12" type="ORF">HG535_0B03810</name>
</gene>
<evidence type="ECO:0000256" key="5">
    <source>
        <dbReference type="ARBA" id="ARBA00022723"/>
    </source>
</evidence>
<dbReference type="AlphaFoldDB" id="A0A7H9AYF0"/>
<evidence type="ECO:0000256" key="7">
    <source>
        <dbReference type="ARBA" id="ARBA00022786"/>
    </source>
</evidence>
<dbReference type="KEGG" id="zmk:HG535_0B03810"/>
<dbReference type="GO" id="GO:0016925">
    <property type="term" value="P:protein sumoylation"/>
    <property type="evidence" value="ECO:0007669"/>
    <property type="project" value="UniProtKB-UniPathway"/>
</dbReference>
<dbReference type="GO" id="GO:0000724">
    <property type="term" value="P:double-strand break repair via homologous recombination"/>
    <property type="evidence" value="ECO:0007669"/>
    <property type="project" value="InterPro"/>
</dbReference>
<accession>A0A7H9AYF0</accession>
<dbReference type="RefSeq" id="XP_037143069.1">
    <property type="nucleotide sequence ID" value="XM_037287174.1"/>
</dbReference>
<dbReference type="InterPro" id="IPR013083">
    <property type="entry name" value="Znf_RING/FYVE/PHD"/>
</dbReference>
<dbReference type="PANTHER" id="PTHR21330:SF1">
    <property type="entry name" value="E3 SUMO-PROTEIN LIGASE NSE2"/>
    <property type="match status" value="1"/>
</dbReference>
<dbReference type="GO" id="GO:0061665">
    <property type="term" value="F:SUMO ligase activity"/>
    <property type="evidence" value="ECO:0007669"/>
    <property type="project" value="TreeGrafter"/>
</dbReference>
<dbReference type="OrthoDB" id="756301at2759"/>
<evidence type="ECO:0000256" key="6">
    <source>
        <dbReference type="ARBA" id="ARBA00022771"/>
    </source>
</evidence>
<evidence type="ECO:0000256" key="10">
    <source>
        <dbReference type="PROSITE-ProRule" id="PRU00452"/>
    </source>
</evidence>
<evidence type="ECO:0000256" key="3">
    <source>
        <dbReference type="ARBA" id="ARBA00008212"/>
    </source>
</evidence>
<dbReference type="InterPro" id="IPR054753">
    <property type="entry name" value="MMS21_N"/>
</dbReference>
<feature type="domain" description="SP-RING-type" evidence="11">
    <location>
        <begin position="164"/>
        <end position="251"/>
    </location>
</feature>
<dbReference type="InterPro" id="IPR004181">
    <property type="entry name" value="Znf_MIZ"/>
</dbReference>
<dbReference type="GO" id="GO:0005634">
    <property type="term" value="C:nucleus"/>
    <property type="evidence" value="ECO:0007669"/>
    <property type="project" value="UniProtKB-SubCell"/>
</dbReference>
<keyword evidence="5" id="KW-0479">Metal-binding</keyword>
<evidence type="ECO:0000256" key="2">
    <source>
        <dbReference type="ARBA" id="ARBA00004718"/>
    </source>
</evidence>
<reference evidence="12 13" key="1">
    <citation type="submission" date="2020-07" db="EMBL/GenBank/DDBJ databases">
        <title>The yeast mating-type switching endonuclease HO is a domesticated member of an unorthodox homing genetic element family.</title>
        <authorList>
            <person name="Coughlan A.Y."/>
            <person name="Lombardi L."/>
            <person name="Braun-Galleani S."/>
            <person name="Martos A.R."/>
            <person name="Galeote V."/>
            <person name="Bigey F."/>
            <person name="Dequin S."/>
            <person name="Byrne K.P."/>
            <person name="Wolfe K.H."/>
        </authorList>
    </citation>
    <scope>NUCLEOTIDE SEQUENCE [LARGE SCALE GENOMIC DNA]</scope>
    <source>
        <strain evidence="12 13">NRRL Y-6702</strain>
    </source>
</reference>
<dbReference type="Pfam" id="PF11789">
    <property type="entry name" value="zf-Nse"/>
    <property type="match status" value="1"/>
</dbReference>
<dbReference type="SUPFAM" id="SSF57850">
    <property type="entry name" value="RING/U-box"/>
    <property type="match status" value="1"/>
</dbReference>
<evidence type="ECO:0000256" key="4">
    <source>
        <dbReference type="ARBA" id="ARBA00022679"/>
    </source>
</evidence>
<dbReference type="GeneID" id="59235002"/>
<dbReference type="InterPro" id="IPR026846">
    <property type="entry name" value="Nse2(Mms21)"/>
</dbReference>
<dbReference type="SMART" id="SM00504">
    <property type="entry name" value="Ubox"/>
    <property type="match status" value="1"/>
</dbReference>
<evidence type="ECO:0000256" key="9">
    <source>
        <dbReference type="ARBA" id="ARBA00023242"/>
    </source>
</evidence>
<comment type="subcellular location">
    <subcellularLocation>
        <location evidence="1">Nucleus</location>
    </subcellularLocation>
</comment>
<keyword evidence="9" id="KW-0539">Nucleus</keyword>
<keyword evidence="7" id="KW-0833">Ubl conjugation pathway</keyword>
<protein>
    <recommendedName>
        <fullName evidence="11">SP-RING-type domain-containing protein</fullName>
    </recommendedName>
</protein>
<dbReference type="GO" id="GO:0016567">
    <property type="term" value="P:protein ubiquitination"/>
    <property type="evidence" value="ECO:0007669"/>
    <property type="project" value="InterPro"/>
</dbReference>
<proteinExistence type="inferred from homology"/>
<dbReference type="GO" id="GO:0004842">
    <property type="term" value="F:ubiquitin-protein transferase activity"/>
    <property type="evidence" value="ECO:0007669"/>
    <property type="project" value="InterPro"/>
</dbReference>
<evidence type="ECO:0000256" key="8">
    <source>
        <dbReference type="ARBA" id="ARBA00022833"/>
    </source>
</evidence>
<dbReference type="GO" id="GO:0030915">
    <property type="term" value="C:Smc5-Smc6 complex"/>
    <property type="evidence" value="ECO:0007669"/>
    <property type="project" value="InterPro"/>
</dbReference>